<keyword evidence="2" id="KW-1185">Reference proteome</keyword>
<dbReference type="Proteomes" id="UP001516400">
    <property type="component" value="Unassembled WGS sequence"/>
</dbReference>
<protein>
    <submittedName>
        <fullName evidence="1">Uncharacterized protein</fullName>
    </submittedName>
</protein>
<dbReference type="EMBL" id="JABFTP020000186">
    <property type="protein sequence ID" value="KAL3290122.1"/>
    <property type="molecule type" value="Genomic_DNA"/>
</dbReference>
<name>A0ABD2PGP3_9CUCU</name>
<evidence type="ECO:0000313" key="1">
    <source>
        <dbReference type="EMBL" id="KAL3290122.1"/>
    </source>
</evidence>
<organism evidence="1 2">
    <name type="scientific">Cryptolaemus montrouzieri</name>
    <dbReference type="NCBI Taxonomy" id="559131"/>
    <lineage>
        <taxon>Eukaryota</taxon>
        <taxon>Metazoa</taxon>
        <taxon>Ecdysozoa</taxon>
        <taxon>Arthropoda</taxon>
        <taxon>Hexapoda</taxon>
        <taxon>Insecta</taxon>
        <taxon>Pterygota</taxon>
        <taxon>Neoptera</taxon>
        <taxon>Endopterygota</taxon>
        <taxon>Coleoptera</taxon>
        <taxon>Polyphaga</taxon>
        <taxon>Cucujiformia</taxon>
        <taxon>Coccinelloidea</taxon>
        <taxon>Coccinellidae</taxon>
        <taxon>Scymninae</taxon>
        <taxon>Scymnini</taxon>
        <taxon>Cryptolaemus</taxon>
    </lineage>
</organism>
<evidence type="ECO:0000313" key="2">
    <source>
        <dbReference type="Proteomes" id="UP001516400"/>
    </source>
</evidence>
<gene>
    <name evidence="1" type="ORF">HHI36_023488</name>
</gene>
<comment type="caution">
    <text evidence="1">The sequence shown here is derived from an EMBL/GenBank/DDBJ whole genome shotgun (WGS) entry which is preliminary data.</text>
</comment>
<dbReference type="AlphaFoldDB" id="A0ABD2PGP3"/>
<reference evidence="1 2" key="1">
    <citation type="journal article" date="2021" name="BMC Biol.">
        <title>Horizontally acquired antibacterial genes associated with adaptive radiation of ladybird beetles.</title>
        <authorList>
            <person name="Li H.S."/>
            <person name="Tang X.F."/>
            <person name="Huang Y.H."/>
            <person name="Xu Z.Y."/>
            <person name="Chen M.L."/>
            <person name="Du X.Y."/>
            <person name="Qiu B.Y."/>
            <person name="Chen P.T."/>
            <person name="Zhang W."/>
            <person name="Slipinski A."/>
            <person name="Escalona H.E."/>
            <person name="Waterhouse R.M."/>
            <person name="Zwick A."/>
            <person name="Pang H."/>
        </authorList>
    </citation>
    <scope>NUCLEOTIDE SEQUENCE [LARGE SCALE GENOMIC DNA]</scope>
    <source>
        <strain evidence="1">SYSU2018</strain>
    </source>
</reference>
<accession>A0ABD2PGP3</accession>
<sequence length="71" mass="8535">MNRYFIELTWRVTWQQPRLVCIQKSLAKCNGVLLYQKNTLPLNHTYAGECTNKHIFFIDYPENDSFLCYSR</sequence>
<proteinExistence type="predicted"/>